<proteinExistence type="predicted"/>
<feature type="region of interest" description="Disordered" evidence="1">
    <location>
        <begin position="55"/>
        <end position="75"/>
    </location>
</feature>
<organism evidence="2">
    <name type="scientific">Oryza brachyantha</name>
    <name type="common">malo sina</name>
    <dbReference type="NCBI Taxonomy" id="4533"/>
    <lineage>
        <taxon>Eukaryota</taxon>
        <taxon>Viridiplantae</taxon>
        <taxon>Streptophyta</taxon>
        <taxon>Embryophyta</taxon>
        <taxon>Tracheophyta</taxon>
        <taxon>Spermatophyta</taxon>
        <taxon>Magnoliopsida</taxon>
        <taxon>Liliopsida</taxon>
        <taxon>Poales</taxon>
        <taxon>Poaceae</taxon>
        <taxon>BOP clade</taxon>
        <taxon>Oryzoideae</taxon>
        <taxon>Oryzeae</taxon>
        <taxon>Oryzinae</taxon>
        <taxon>Oryza</taxon>
    </lineage>
</organism>
<reference evidence="2" key="1">
    <citation type="journal article" date="2013" name="Nat. Commun.">
        <title>Whole-genome sequencing of Oryza brachyantha reveals mechanisms underlying Oryza genome evolution.</title>
        <authorList>
            <person name="Chen J."/>
            <person name="Huang Q."/>
            <person name="Gao D."/>
            <person name="Wang J."/>
            <person name="Lang Y."/>
            <person name="Liu T."/>
            <person name="Li B."/>
            <person name="Bai Z."/>
            <person name="Luis Goicoechea J."/>
            <person name="Liang C."/>
            <person name="Chen C."/>
            <person name="Zhang W."/>
            <person name="Sun S."/>
            <person name="Liao Y."/>
            <person name="Zhang X."/>
            <person name="Yang L."/>
            <person name="Song C."/>
            <person name="Wang M."/>
            <person name="Shi J."/>
            <person name="Liu G."/>
            <person name="Liu J."/>
            <person name="Zhou H."/>
            <person name="Zhou W."/>
            <person name="Yu Q."/>
            <person name="An N."/>
            <person name="Chen Y."/>
            <person name="Cai Q."/>
            <person name="Wang B."/>
            <person name="Liu B."/>
            <person name="Min J."/>
            <person name="Huang Y."/>
            <person name="Wu H."/>
            <person name="Li Z."/>
            <person name="Zhang Y."/>
            <person name="Yin Y."/>
            <person name="Song W."/>
            <person name="Jiang J."/>
            <person name="Jackson S.A."/>
            <person name="Wing R.A."/>
            <person name="Wang J."/>
            <person name="Chen M."/>
        </authorList>
    </citation>
    <scope>NUCLEOTIDE SEQUENCE [LARGE SCALE GENOMIC DNA]</scope>
    <source>
        <strain evidence="2">cv. IRGC 101232</strain>
    </source>
</reference>
<feature type="compositionally biased region" description="Basic residues" evidence="1">
    <location>
        <begin position="1"/>
        <end position="11"/>
    </location>
</feature>
<evidence type="ECO:0000313" key="3">
    <source>
        <dbReference type="Proteomes" id="UP000006038"/>
    </source>
</evidence>
<reference evidence="2" key="2">
    <citation type="submission" date="2013-04" db="UniProtKB">
        <authorList>
            <consortium name="EnsemblPlants"/>
        </authorList>
    </citation>
    <scope>IDENTIFICATION</scope>
</reference>
<feature type="compositionally biased region" description="Low complexity" evidence="1">
    <location>
        <begin position="92"/>
        <end position="110"/>
    </location>
</feature>
<dbReference type="Proteomes" id="UP000006038">
    <property type="component" value="Chromosome 1"/>
</dbReference>
<evidence type="ECO:0000256" key="1">
    <source>
        <dbReference type="SAM" id="MobiDB-lite"/>
    </source>
</evidence>
<feature type="region of interest" description="Disordered" evidence="1">
    <location>
        <begin position="92"/>
        <end position="129"/>
    </location>
</feature>
<dbReference type="Gramene" id="OB01G39810.1">
    <property type="protein sequence ID" value="OB01G39810.1"/>
    <property type="gene ID" value="OB01G39810"/>
</dbReference>
<sequence length="129" mass="13392">MKWGLRSRHHQGEKQQQTQEEEHEQQASNVKSKSKAAFLSFSPLAWLTKLTAKNNAAAAKSKPTASANKSSVAGTGGFPSCFHKGAITSTSTSVSSSAASQSSLADSSPAGAEAPRRLSVGNDDTTEAA</sequence>
<dbReference type="HOGENOM" id="CLU_128974_0_0_1"/>
<dbReference type="EnsemblPlants" id="OB01G39810.1">
    <property type="protein sequence ID" value="OB01G39810.1"/>
    <property type="gene ID" value="OB01G39810"/>
</dbReference>
<feature type="compositionally biased region" description="Low complexity" evidence="1">
    <location>
        <begin position="55"/>
        <end position="71"/>
    </location>
</feature>
<dbReference type="AlphaFoldDB" id="J3L425"/>
<protein>
    <submittedName>
        <fullName evidence="2">Uncharacterized protein</fullName>
    </submittedName>
</protein>
<feature type="region of interest" description="Disordered" evidence="1">
    <location>
        <begin position="1"/>
        <end position="34"/>
    </location>
</feature>
<keyword evidence="3" id="KW-1185">Reference proteome</keyword>
<accession>J3L425</accession>
<name>J3L425_ORYBR</name>
<evidence type="ECO:0000313" key="2">
    <source>
        <dbReference type="EnsemblPlants" id="OB01G39810.1"/>
    </source>
</evidence>